<dbReference type="Proteomes" id="UP000182200">
    <property type="component" value="Unassembled WGS sequence"/>
</dbReference>
<keyword evidence="7" id="KW-0223">Dioxygenase</keyword>
<evidence type="ECO:0000313" key="8">
    <source>
        <dbReference type="Proteomes" id="UP000182011"/>
    </source>
</evidence>
<dbReference type="GO" id="GO:0051213">
    <property type="term" value="F:dioxygenase activity"/>
    <property type="evidence" value="ECO:0007669"/>
    <property type="project" value="UniProtKB-KW"/>
</dbReference>
<accession>A0A0P1NX26</accession>
<dbReference type="RefSeq" id="WP_047134732.1">
    <property type="nucleotide sequence ID" value="NZ_CZVI01000005.1"/>
</dbReference>
<keyword evidence="1" id="KW-0001">2Fe-2S</keyword>
<dbReference type="PROSITE" id="PS51296">
    <property type="entry name" value="RIESKE"/>
    <property type="match status" value="1"/>
</dbReference>
<dbReference type="PANTHER" id="PTHR21496:SF23">
    <property type="entry name" value="3-PHENYLPROPIONATE_CINNAMIC ACID DIOXYGENASE FERREDOXIN SUBUNIT"/>
    <property type="match status" value="1"/>
</dbReference>
<evidence type="ECO:0000259" key="5">
    <source>
        <dbReference type="PROSITE" id="PS51296"/>
    </source>
</evidence>
<dbReference type="GO" id="GO:0046872">
    <property type="term" value="F:metal ion binding"/>
    <property type="evidence" value="ECO:0007669"/>
    <property type="project" value="UniProtKB-KW"/>
</dbReference>
<dbReference type="Proteomes" id="UP000182011">
    <property type="component" value="Unassembled WGS sequence"/>
</dbReference>
<evidence type="ECO:0000313" key="7">
    <source>
        <dbReference type="EMBL" id="CUU02248.1"/>
    </source>
</evidence>
<protein>
    <submittedName>
        <fullName evidence="7">Ferredoxin subunit of nitrite reductase or a ring-hydroxylating dioxygenase</fullName>
    </submittedName>
</protein>
<evidence type="ECO:0000256" key="1">
    <source>
        <dbReference type="ARBA" id="ARBA00022714"/>
    </source>
</evidence>
<evidence type="ECO:0000256" key="4">
    <source>
        <dbReference type="ARBA" id="ARBA00023014"/>
    </source>
</evidence>
<evidence type="ECO:0000313" key="6">
    <source>
        <dbReference type="EMBL" id="CUS82008.1"/>
    </source>
</evidence>
<sequence length="108" mass="12284">MPKEIKLCKISEVKPGKAKSFKIDQQEIAIVNLNSEFFALSNICPHQHTKIVNGTDAIIEAEKIICPMHGWTFEIKTGKPVYGSGRLKTFEVLIKNDEIWIKIEDEQT</sequence>
<feature type="domain" description="Rieske" evidence="5">
    <location>
        <begin position="5"/>
        <end position="101"/>
    </location>
</feature>
<evidence type="ECO:0000256" key="3">
    <source>
        <dbReference type="ARBA" id="ARBA00023004"/>
    </source>
</evidence>
<reference evidence="8 9" key="1">
    <citation type="submission" date="2015-11" db="EMBL/GenBank/DDBJ databases">
        <authorList>
            <person name="Varghese N."/>
        </authorList>
    </citation>
    <scope>NUCLEOTIDE SEQUENCE [LARGE SCALE GENOMIC DNA]</scope>
    <source>
        <strain evidence="6 9">JGI-8</strain>
    </source>
</reference>
<dbReference type="Pfam" id="PF00355">
    <property type="entry name" value="Rieske"/>
    <property type="match status" value="1"/>
</dbReference>
<dbReference type="EMBL" id="CZVI01000005">
    <property type="protein sequence ID" value="CUS82008.1"/>
    <property type="molecule type" value="Genomic_DNA"/>
</dbReference>
<dbReference type="OrthoDB" id="9794175at2"/>
<accession>A0A0N7MTV4</accession>
<keyword evidence="4" id="KW-0411">Iron-sulfur</keyword>
<dbReference type="GO" id="GO:0051537">
    <property type="term" value="F:2 iron, 2 sulfur cluster binding"/>
    <property type="evidence" value="ECO:0007669"/>
    <property type="project" value="UniProtKB-KW"/>
</dbReference>
<accession>A0A0S4MUK6</accession>
<dbReference type="EMBL" id="FAOP01000003">
    <property type="protein sequence ID" value="CUU02248.1"/>
    <property type="molecule type" value="Genomic_DNA"/>
</dbReference>
<keyword evidence="7" id="KW-0560">Oxidoreductase</keyword>
<dbReference type="Gene3D" id="2.102.10.10">
    <property type="entry name" value="Rieske [2Fe-2S] iron-sulphur domain"/>
    <property type="match status" value="1"/>
</dbReference>
<dbReference type="InterPro" id="IPR036922">
    <property type="entry name" value="Rieske_2Fe-2S_sf"/>
</dbReference>
<keyword evidence="3" id="KW-0408">Iron</keyword>
<accession>A0A0P1LNZ2</accession>
<accession>A0A0P1LJQ6</accession>
<keyword evidence="9" id="KW-1185">Reference proteome</keyword>
<keyword evidence="2" id="KW-0479">Metal-binding</keyword>
<dbReference type="SUPFAM" id="SSF50022">
    <property type="entry name" value="ISP domain"/>
    <property type="match status" value="1"/>
</dbReference>
<dbReference type="AlphaFoldDB" id="A0A0P1NX26"/>
<evidence type="ECO:0000313" key="9">
    <source>
        <dbReference type="Proteomes" id="UP000182200"/>
    </source>
</evidence>
<gene>
    <name evidence="7" type="ORF">JGI4_00458</name>
    <name evidence="6" type="ORF">JGI8_00554</name>
</gene>
<proteinExistence type="predicted"/>
<evidence type="ECO:0000256" key="2">
    <source>
        <dbReference type="ARBA" id="ARBA00022723"/>
    </source>
</evidence>
<reference evidence="7" key="2">
    <citation type="submission" date="2015-11" db="EMBL/GenBank/DDBJ databases">
        <authorList>
            <person name="Zhang Y."/>
            <person name="Guo Z."/>
        </authorList>
    </citation>
    <scope>NUCLEOTIDE SEQUENCE [LARGE SCALE GENOMIC DNA]</scope>
    <source>
        <strain evidence="7">JGI-4</strain>
    </source>
</reference>
<dbReference type="STRING" id="1633631.GCA_001442925_00459"/>
<dbReference type="PANTHER" id="PTHR21496">
    <property type="entry name" value="FERREDOXIN-RELATED"/>
    <property type="match status" value="1"/>
</dbReference>
<accession>A0A0P1LJZ2</accession>
<name>A0A0P1NX26_9BACT</name>
<accession>A0A0P1LPC3</accession>
<accession>A0A0P1LCW7</accession>
<dbReference type="InterPro" id="IPR017941">
    <property type="entry name" value="Rieske_2Fe-2S"/>
</dbReference>
<organism evidence="7 8">
    <name type="scientific">Candidatus Kryptonium thompsonii</name>
    <dbReference type="NCBI Taxonomy" id="1633631"/>
    <lineage>
        <taxon>Bacteria</taxon>
        <taxon>Pseudomonadati</taxon>
        <taxon>Candidatus Kryptoniota</taxon>
        <taxon>Candidatus Kryptonium</taxon>
    </lineage>
</organism>